<dbReference type="GeneTree" id="ENSGT00940000172381"/>
<reference evidence="3" key="1">
    <citation type="submission" date="2016-06" db="EMBL/GenBank/DDBJ databases">
        <title>De novo assembly and RNA-Seq shows season-dependent expression and editing in black bear kidneys.</title>
        <authorList>
            <person name="Korstanje R."/>
            <person name="Srivastava A."/>
            <person name="Sarsani V.K."/>
            <person name="Sheehan S.M."/>
            <person name="Seger R.L."/>
            <person name="Barter M.E."/>
            <person name="Lindqvist C."/>
            <person name="Brody L.C."/>
            <person name="Mullikin J.C."/>
        </authorList>
    </citation>
    <scope>NUCLEOTIDE SEQUENCE [LARGE SCALE GENOMIC DNA]</scope>
</reference>
<evidence type="ECO:0000256" key="1">
    <source>
        <dbReference type="SAM" id="MobiDB-lite"/>
    </source>
</evidence>
<dbReference type="OMA" id="CYNCSRE"/>
<accession>A0A452RMF3</accession>
<reference evidence="2" key="2">
    <citation type="submission" date="2025-08" db="UniProtKB">
        <authorList>
            <consortium name="Ensembl"/>
        </authorList>
    </citation>
    <scope>IDENTIFICATION</scope>
</reference>
<proteinExistence type="predicted"/>
<dbReference type="Proteomes" id="UP000291022">
    <property type="component" value="Unassembled WGS sequence"/>
</dbReference>
<protein>
    <submittedName>
        <fullName evidence="2">Uncharacterized protein</fullName>
    </submittedName>
</protein>
<organism evidence="2 3">
    <name type="scientific">Ursus americanus</name>
    <name type="common">American black bear</name>
    <name type="synonym">Euarctos americanus</name>
    <dbReference type="NCBI Taxonomy" id="9643"/>
    <lineage>
        <taxon>Eukaryota</taxon>
        <taxon>Metazoa</taxon>
        <taxon>Chordata</taxon>
        <taxon>Craniata</taxon>
        <taxon>Vertebrata</taxon>
        <taxon>Euteleostomi</taxon>
        <taxon>Mammalia</taxon>
        <taxon>Eutheria</taxon>
        <taxon>Laurasiatheria</taxon>
        <taxon>Carnivora</taxon>
        <taxon>Caniformia</taxon>
        <taxon>Ursidae</taxon>
        <taxon>Ursus</taxon>
    </lineage>
</organism>
<sequence length="92" mass="10160">MRSGRGTCYNCSRETTKPSTPDLTIGTKMEKTLGPTFSAVTTIAKTNRTSMHKQHHSVFPSPSTTAYFPRDEEDSVMPDTVLGQCTLCPHPR</sequence>
<reference evidence="2" key="3">
    <citation type="submission" date="2025-09" db="UniProtKB">
        <authorList>
            <consortium name="Ensembl"/>
        </authorList>
    </citation>
    <scope>IDENTIFICATION</scope>
</reference>
<evidence type="ECO:0000313" key="3">
    <source>
        <dbReference type="Proteomes" id="UP000291022"/>
    </source>
</evidence>
<keyword evidence="3" id="KW-1185">Reference proteome</keyword>
<feature type="region of interest" description="Disordered" evidence="1">
    <location>
        <begin position="1"/>
        <end position="27"/>
    </location>
</feature>
<name>A0A452RMF3_URSAM</name>
<evidence type="ECO:0000313" key="2">
    <source>
        <dbReference type="Ensembl" id="ENSUAMP00000020329.1"/>
    </source>
</evidence>
<feature type="compositionally biased region" description="Polar residues" evidence="1">
    <location>
        <begin position="9"/>
        <end position="22"/>
    </location>
</feature>
<dbReference type="Ensembl" id="ENSUAMT00000022726.1">
    <property type="protein sequence ID" value="ENSUAMP00000020329.1"/>
    <property type="gene ID" value="ENSUAMG00000016036.1"/>
</dbReference>
<dbReference type="AlphaFoldDB" id="A0A452RMF3"/>
<dbReference type="STRING" id="9643.ENSUAMP00000020329"/>